<dbReference type="KEGG" id="ccha:ELD05_05775"/>
<dbReference type="InterPro" id="IPR030378">
    <property type="entry name" value="G_CP_dom"/>
</dbReference>
<dbReference type="Gene3D" id="1.10.40.50">
    <property type="entry name" value="Probable gtpase engc, domain 3"/>
    <property type="match status" value="1"/>
</dbReference>
<dbReference type="GO" id="GO:0046872">
    <property type="term" value="F:metal ion binding"/>
    <property type="evidence" value="ECO:0007669"/>
    <property type="project" value="UniProtKB-KW"/>
</dbReference>
<dbReference type="GO" id="GO:0019843">
    <property type="term" value="F:rRNA binding"/>
    <property type="evidence" value="ECO:0007669"/>
    <property type="project" value="UniProtKB-KW"/>
</dbReference>
<comment type="function">
    <text evidence="10">One of several proteins that assist in the late maturation steps of the functional core of the 30S ribosomal subunit. Helps release RbfA from mature subunits. May play a role in the assembly of ribosomal proteins into the subunit. Circularly permuted GTPase that catalyzes slow GTP hydrolysis, GTPase activity is stimulated by the 30S ribosomal subunit.</text>
</comment>
<keyword evidence="4 10" id="KW-0699">rRNA-binding</keyword>
<evidence type="ECO:0000256" key="3">
    <source>
        <dbReference type="ARBA" id="ARBA00022723"/>
    </source>
</evidence>
<dbReference type="NCBIfam" id="TIGR00157">
    <property type="entry name" value="ribosome small subunit-dependent GTPase A"/>
    <property type="match status" value="1"/>
</dbReference>
<dbReference type="Pfam" id="PF03193">
    <property type="entry name" value="RsgA_GTPase"/>
    <property type="match status" value="1"/>
</dbReference>
<evidence type="ECO:0000256" key="8">
    <source>
        <dbReference type="ARBA" id="ARBA00022884"/>
    </source>
</evidence>
<accession>A0A3T0D9G3</accession>
<evidence type="ECO:0000313" key="14">
    <source>
        <dbReference type="Proteomes" id="UP000282930"/>
    </source>
</evidence>
<keyword evidence="1 10" id="KW-0963">Cytoplasm</keyword>
<keyword evidence="14" id="KW-1185">Reference proteome</keyword>
<dbReference type="CDD" id="cd01854">
    <property type="entry name" value="YjeQ_EngC"/>
    <property type="match status" value="1"/>
</dbReference>
<dbReference type="EC" id="3.6.1.-" evidence="10"/>
<dbReference type="GO" id="GO:0003924">
    <property type="term" value="F:GTPase activity"/>
    <property type="evidence" value="ECO:0007669"/>
    <property type="project" value="UniProtKB-UniRule"/>
</dbReference>
<dbReference type="Proteomes" id="UP000282930">
    <property type="component" value="Chromosome"/>
</dbReference>
<organism evidence="13 14">
    <name type="scientific">Caldicellulosiruptor changbaiensis</name>
    <dbReference type="NCBI Taxonomy" id="1222016"/>
    <lineage>
        <taxon>Bacteria</taxon>
        <taxon>Bacillati</taxon>
        <taxon>Bacillota</taxon>
        <taxon>Bacillota incertae sedis</taxon>
        <taxon>Caldicellulosiruptorales</taxon>
        <taxon>Caldicellulosiruptoraceae</taxon>
        <taxon>Caldicellulosiruptor</taxon>
    </lineage>
</organism>
<dbReference type="HAMAP" id="MF_01820">
    <property type="entry name" value="GTPase_RsgA"/>
    <property type="match status" value="1"/>
</dbReference>
<proteinExistence type="inferred from homology"/>
<name>A0A3T0D9G3_9FIRM</name>
<dbReference type="PANTHER" id="PTHR32120:SF11">
    <property type="entry name" value="SMALL RIBOSOMAL SUBUNIT BIOGENESIS GTPASE RSGA 1, MITOCHONDRIAL-RELATED"/>
    <property type="match status" value="1"/>
</dbReference>
<dbReference type="AlphaFoldDB" id="A0A3T0D9G3"/>
<feature type="domain" description="EngC GTPase" evidence="11">
    <location>
        <begin position="74"/>
        <end position="219"/>
    </location>
</feature>
<dbReference type="Gene3D" id="2.40.50.140">
    <property type="entry name" value="Nucleic acid-binding proteins"/>
    <property type="match status" value="1"/>
</dbReference>
<dbReference type="CDD" id="cd04466">
    <property type="entry name" value="S1_YloQ_GTPase"/>
    <property type="match status" value="1"/>
</dbReference>
<feature type="binding site" evidence="10">
    <location>
        <position position="249"/>
    </location>
    <ligand>
        <name>Zn(2+)</name>
        <dbReference type="ChEBI" id="CHEBI:29105"/>
    </ligand>
</feature>
<reference evidence="13 14" key="1">
    <citation type="submission" date="2018-12" db="EMBL/GenBank/DDBJ databases">
        <title>Genome sequence from the cellulolytic species, Caldicellulosiruptor changbaiensis.</title>
        <authorList>
            <person name="Blumer-Schuette S.E."/>
            <person name="Mendoza C."/>
        </authorList>
    </citation>
    <scope>NUCLEOTIDE SEQUENCE [LARGE SCALE GENOMIC DNA]</scope>
    <source>
        <strain evidence="13 14">CBS-Z</strain>
    </source>
</reference>
<dbReference type="Pfam" id="PF16745">
    <property type="entry name" value="RsgA_N"/>
    <property type="match status" value="1"/>
</dbReference>
<feature type="binding site" evidence="10">
    <location>
        <position position="257"/>
    </location>
    <ligand>
        <name>Zn(2+)</name>
        <dbReference type="ChEBI" id="CHEBI:29105"/>
    </ligand>
</feature>
<feature type="domain" description="CP-type G" evidence="12">
    <location>
        <begin position="65"/>
        <end position="221"/>
    </location>
</feature>
<dbReference type="SUPFAM" id="SSF50249">
    <property type="entry name" value="Nucleic acid-binding proteins"/>
    <property type="match status" value="1"/>
</dbReference>
<dbReference type="GO" id="GO:0042274">
    <property type="term" value="P:ribosomal small subunit biogenesis"/>
    <property type="evidence" value="ECO:0007669"/>
    <property type="project" value="UniProtKB-UniRule"/>
</dbReference>
<dbReference type="SUPFAM" id="SSF52540">
    <property type="entry name" value="P-loop containing nucleoside triphosphate hydrolases"/>
    <property type="match status" value="1"/>
</dbReference>
<dbReference type="InterPro" id="IPR012340">
    <property type="entry name" value="NA-bd_OB-fold"/>
</dbReference>
<evidence type="ECO:0000259" key="12">
    <source>
        <dbReference type="PROSITE" id="PS51721"/>
    </source>
</evidence>
<evidence type="ECO:0000313" key="13">
    <source>
        <dbReference type="EMBL" id="AZT91638.1"/>
    </source>
</evidence>
<comment type="similarity">
    <text evidence="10">Belongs to the TRAFAC class YlqF/YawG GTPase family. RsgA subfamily.</text>
</comment>
<keyword evidence="6 10" id="KW-0378">Hydrolase</keyword>
<keyword evidence="8 10" id="KW-0694">RNA-binding</keyword>
<dbReference type="PROSITE" id="PS51721">
    <property type="entry name" value="G_CP"/>
    <property type="match status" value="1"/>
</dbReference>
<evidence type="ECO:0000256" key="10">
    <source>
        <dbReference type="HAMAP-Rule" id="MF_01820"/>
    </source>
</evidence>
<gene>
    <name evidence="10 13" type="primary">rsgA</name>
    <name evidence="13" type="ORF">ELD05_05775</name>
</gene>
<feature type="binding site" evidence="10">
    <location>
        <position position="244"/>
    </location>
    <ligand>
        <name>Zn(2+)</name>
        <dbReference type="ChEBI" id="CHEBI:29105"/>
    </ligand>
</feature>
<dbReference type="InterPro" id="IPR004881">
    <property type="entry name" value="Ribosome_biogen_GTPase_RsgA"/>
</dbReference>
<comment type="subunit">
    <text evidence="10">Monomer. Associates with 30S ribosomal subunit, binds 16S rRNA.</text>
</comment>
<keyword evidence="2 10" id="KW-0690">Ribosome biogenesis</keyword>
<keyword evidence="5 10" id="KW-0547">Nucleotide-binding</keyword>
<dbReference type="RefSeq" id="WP_127352930.1">
    <property type="nucleotide sequence ID" value="NZ_CP034791.1"/>
</dbReference>
<evidence type="ECO:0000256" key="6">
    <source>
        <dbReference type="ARBA" id="ARBA00022801"/>
    </source>
</evidence>
<comment type="cofactor">
    <cofactor evidence="10">
        <name>Zn(2+)</name>
        <dbReference type="ChEBI" id="CHEBI:29105"/>
    </cofactor>
    <text evidence="10">Binds 1 zinc ion per subunit.</text>
</comment>
<keyword evidence="7 10" id="KW-0862">Zinc</keyword>
<dbReference type="PROSITE" id="PS50936">
    <property type="entry name" value="ENGC_GTPASE"/>
    <property type="match status" value="1"/>
</dbReference>
<dbReference type="EMBL" id="CP034791">
    <property type="protein sequence ID" value="AZT91638.1"/>
    <property type="molecule type" value="Genomic_DNA"/>
</dbReference>
<dbReference type="GO" id="GO:0005737">
    <property type="term" value="C:cytoplasm"/>
    <property type="evidence" value="ECO:0007669"/>
    <property type="project" value="UniProtKB-SubCell"/>
</dbReference>
<keyword evidence="3 10" id="KW-0479">Metal-binding</keyword>
<evidence type="ECO:0000259" key="11">
    <source>
        <dbReference type="PROSITE" id="PS50936"/>
    </source>
</evidence>
<dbReference type="PANTHER" id="PTHR32120">
    <property type="entry name" value="SMALL RIBOSOMAL SUBUNIT BIOGENESIS GTPASE RSGA"/>
    <property type="match status" value="1"/>
</dbReference>
<sequence length="290" mass="32697">MQINGVIVKAIAGFYYVYDREGTIYECKARGVFRKDDITPLVGDNVTIVEKAKGAYVIDKIHPRRNQLIRPPIANVDTAIVVVASVFPEVSFITLDKLLVNVLREKVKPLICVNKVDLDNGKTLEVVKNQYGIFDVIGVSAKTGEGMEKLKEHIKGKISVFAGQSGVGKTSILNCLIPGLNLKVGEISKKIERGRHTTRVVELLRAGEDTYIADTPGFSSIEITGMLKDELKYYYPEFYDYENCKFPGCNHIFEPECGVKAAVNDRKINFERYERYKQIFMQLPAQKEYD</sequence>
<dbReference type="InterPro" id="IPR027417">
    <property type="entry name" value="P-loop_NTPase"/>
</dbReference>
<keyword evidence="9 10" id="KW-0342">GTP-binding</keyword>
<evidence type="ECO:0000256" key="1">
    <source>
        <dbReference type="ARBA" id="ARBA00022490"/>
    </source>
</evidence>
<dbReference type="InterPro" id="IPR031944">
    <property type="entry name" value="RsgA_N"/>
</dbReference>
<comment type="subcellular location">
    <subcellularLocation>
        <location evidence="10">Cytoplasm</location>
    </subcellularLocation>
</comment>
<evidence type="ECO:0000256" key="9">
    <source>
        <dbReference type="ARBA" id="ARBA00023134"/>
    </source>
</evidence>
<evidence type="ECO:0000256" key="5">
    <source>
        <dbReference type="ARBA" id="ARBA00022741"/>
    </source>
</evidence>
<feature type="binding site" evidence="10">
    <location>
        <begin position="114"/>
        <end position="117"/>
    </location>
    <ligand>
        <name>GTP</name>
        <dbReference type="ChEBI" id="CHEBI:37565"/>
    </ligand>
</feature>
<dbReference type="InterPro" id="IPR010914">
    <property type="entry name" value="RsgA_GTPase_dom"/>
</dbReference>
<protein>
    <recommendedName>
        <fullName evidence="10">Small ribosomal subunit biogenesis GTPase RsgA</fullName>
        <ecNumber evidence="10">3.6.1.-</ecNumber>
    </recommendedName>
</protein>
<dbReference type="GO" id="GO:0005525">
    <property type="term" value="F:GTP binding"/>
    <property type="evidence" value="ECO:0007669"/>
    <property type="project" value="UniProtKB-UniRule"/>
</dbReference>
<feature type="binding site" evidence="10">
    <location>
        <position position="251"/>
    </location>
    <ligand>
        <name>Zn(2+)</name>
        <dbReference type="ChEBI" id="CHEBI:29105"/>
    </ligand>
</feature>
<evidence type="ECO:0000256" key="2">
    <source>
        <dbReference type="ARBA" id="ARBA00022517"/>
    </source>
</evidence>
<dbReference type="Gene3D" id="3.40.50.300">
    <property type="entry name" value="P-loop containing nucleotide triphosphate hydrolases"/>
    <property type="match status" value="1"/>
</dbReference>
<feature type="binding site" evidence="10">
    <location>
        <begin position="163"/>
        <end position="171"/>
    </location>
    <ligand>
        <name>GTP</name>
        <dbReference type="ChEBI" id="CHEBI:37565"/>
    </ligand>
</feature>
<evidence type="ECO:0000256" key="4">
    <source>
        <dbReference type="ARBA" id="ARBA00022730"/>
    </source>
</evidence>
<evidence type="ECO:0000256" key="7">
    <source>
        <dbReference type="ARBA" id="ARBA00022833"/>
    </source>
</evidence>